<dbReference type="GO" id="GO:0008233">
    <property type="term" value="F:peptidase activity"/>
    <property type="evidence" value="ECO:0007669"/>
    <property type="project" value="UniProtKB-KW"/>
</dbReference>
<feature type="compositionally biased region" description="Basic and acidic residues" evidence="5">
    <location>
        <begin position="889"/>
        <end position="900"/>
    </location>
</feature>
<dbReference type="PANTHER" id="PTHR42648:SF32">
    <property type="entry name" value="RIBONUCLEASE H-LIKE DOMAIN, GAG-PRE-INTEGRASE DOMAIN PROTEIN-RELATED"/>
    <property type="match status" value="1"/>
</dbReference>
<keyword evidence="3" id="KW-0378">Hydrolase</keyword>
<dbReference type="InterPro" id="IPR001584">
    <property type="entry name" value="Integrase_cat-core"/>
</dbReference>
<feature type="coiled-coil region" evidence="4">
    <location>
        <begin position="384"/>
        <end position="418"/>
    </location>
</feature>
<organism evidence="7">
    <name type="scientific">Tanacetum cinerariifolium</name>
    <name type="common">Dalmatian daisy</name>
    <name type="synonym">Chrysanthemum cinerariifolium</name>
    <dbReference type="NCBI Taxonomy" id="118510"/>
    <lineage>
        <taxon>Eukaryota</taxon>
        <taxon>Viridiplantae</taxon>
        <taxon>Streptophyta</taxon>
        <taxon>Embryophyta</taxon>
        <taxon>Tracheophyta</taxon>
        <taxon>Spermatophyta</taxon>
        <taxon>Magnoliopsida</taxon>
        <taxon>eudicotyledons</taxon>
        <taxon>Gunneridae</taxon>
        <taxon>Pentapetalae</taxon>
        <taxon>asterids</taxon>
        <taxon>campanulids</taxon>
        <taxon>Asterales</taxon>
        <taxon>Asteraceae</taxon>
        <taxon>Asteroideae</taxon>
        <taxon>Anthemideae</taxon>
        <taxon>Anthemidinae</taxon>
        <taxon>Tanacetum</taxon>
    </lineage>
</organism>
<feature type="region of interest" description="Disordered" evidence="5">
    <location>
        <begin position="889"/>
        <end position="931"/>
    </location>
</feature>
<evidence type="ECO:0000256" key="2">
    <source>
        <dbReference type="ARBA" id="ARBA00022723"/>
    </source>
</evidence>
<dbReference type="Pfam" id="PF22936">
    <property type="entry name" value="Pol_BBD"/>
    <property type="match status" value="1"/>
</dbReference>
<dbReference type="InterPro" id="IPR025724">
    <property type="entry name" value="GAG-pre-integrase_dom"/>
</dbReference>
<dbReference type="InterPro" id="IPR036397">
    <property type="entry name" value="RNaseH_sf"/>
</dbReference>
<dbReference type="EMBL" id="BKCJ010001463">
    <property type="protein sequence ID" value="GEU41636.1"/>
    <property type="molecule type" value="Genomic_DNA"/>
</dbReference>
<name>A0A6L2JX98_TANCI</name>
<gene>
    <name evidence="7" type="ORF">Tci_013614</name>
</gene>
<dbReference type="InterPro" id="IPR054722">
    <property type="entry name" value="PolX-like_BBD"/>
</dbReference>
<feature type="coiled-coil region" evidence="4">
    <location>
        <begin position="113"/>
        <end position="140"/>
    </location>
</feature>
<feature type="compositionally biased region" description="Pro residues" evidence="5">
    <location>
        <begin position="1396"/>
        <end position="1406"/>
    </location>
</feature>
<feature type="compositionally biased region" description="Acidic residues" evidence="5">
    <location>
        <begin position="1008"/>
        <end position="1021"/>
    </location>
</feature>
<keyword evidence="4" id="KW-0175">Coiled coil</keyword>
<feature type="region of interest" description="Disordered" evidence="5">
    <location>
        <begin position="978"/>
        <end position="1024"/>
    </location>
</feature>
<dbReference type="Pfam" id="PF25597">
    <property type="entry name" value="SH3_retrovirus"/>
    <property type="match status" value="1"/>
</dbReference>
<dbReference type="GO" id="GO:0015074">
    <property type="term" value="P:DNA integration"/>
    <property type="evidence" value="ECO:0007669"/>
    <property type="project" value="InterPro"/>
</dbReference>
<accession>A0A6L2JX98</accession>
<reference evidence="7" key="1">
    <citation type="journal article" date="2019" name="Sci. Rep.">
        <title>Draft genome of Tanacetum cinerariifolium, the natural source of mosquito coil.</title>
        <authorList>
            <person name="Yamashiro T."/>
            <person name="Shiraishi A."/>
            <person name="Satake H."/>
            <person name="Nakayama K."/>
        </authorList>
    </citation>
    <scope>NUCLEOTIDE SEQUENCE</scope>
</reference>
<evidence type="ECO:0000256" key="4">
    <source>
        <dbReference type="SAM" id="Coils"/>
    </source>
</evidence>
<dbReference type="PROSITE" id="PS50994">
    <property type="entry name" value="INTEGRASE"/>
    <property type="match status" value="1"/>
</dbReference>
<protein>
    <recommendedName>
        <fullName evidence="6">Integrase catalytic domain-containing protein</fullName>
    </recommendedName>
</protein>
<evidence type="ECO:0000256" key="1">
    <source>
        <dbReference type="ARBA" id="ARBA00022670"/>
    </source>
</evidence>
<dbReference type="InterPro" id="IPR013103">
    <property type="entry name" value="RVT_2"/>
</dbReference>
<dbReference type="GO" id="GO:0006508">
    <property type="term" value="P:proteolysis"/>
    <property type="evidence" value="ECO:0007669"/>
    <property type="project" value="UniProtKB-KW"/>
</dbReference>
<dbReference type="InterPro" id="IPR057670">
    <property type="entry name" value="SH3_retrovirus"/>
</dbReference>
<dbReference type="SUPFAM" id="SSF57756">
    <property type="entry name" value="Retrovirus zinc finger-like domains"/>
    <property type="match status" value="1"/>
</dbReference>
<feature type="compositionally biased region" description="Polar residues" evidence="5">
    <location>
        <begin position="901"/>
        <end position="912"/>
    </location>
</feature>
<comment type="caution">
    <text evidence="7">The sequence shown here is derived from an EMBL/GenBank/DDBJ whole genome shotgun (WGS) entry which is preliminary data.</text>
</comment>
<dbReference type="Pfam" id="PF13976">
    <property type="entry name" value="gag_pre-integrs"/>
    <property type="match status" value="1"/>
</dbReference>
<dbReference type="InterPro" id="IPR012337">
    <property type="entry name" value="RNaseH-like_sf"/>
</dbReference>
<dbReference type="Pfam" id="PF14223">
    <property type="entry name" value="Retrotran_gag_2"/>
    <property type="match status" value="1"/>
</dbReference>
<feature type="region of interest" description="Disordered" evidence="5">
    <location>
        <begin position="1375"/>
        <end position="1422"/>
    </location>
</feature>
<proteinExistence type="predicted"/>
<dbReference type="InterPro" id="IPR039537">
    <property type="entry name" value="Retrotran_Ty1/copia-like"/>
</dbReference>
<dbReference type="GO" id="GO:0003676">
    <property type="term" value="F:nucleic acid binding"/>
    <property type="evidence" value="ECO:0007669"/>
    <property type="project" value="InterPro"/>
</dbReference>
<dbReference type="Pfam" id="PF07727">
    <property type="entry name" value="RVT_2"/>
    <property type="match status" value="1"/>
</dbReference>
<evidence type="ECO:0000259" key="6">
    <source>
        <dbReference type="PROSITE" id="PS50994"/>
    </source>
</evidence>
<keyword evidence="1" id="KW-0645">Protease</keyword>
<sequence length="1727" mass="195057">MRIEQYFLMTEYSLWEVILNGDSPAPTRVVECVLQPVSPTTAKQRLGRKNELTACGTLLMALPDKHQLKFNTRKDAKTLMEAIKKRFGGNTETKKVQKTLLKQQYENFTCLNLESLDQIHDRLQKLIRQLEILRVSLSQEDINLKFLRSLPYDWRTHTLIWRNKTDLEEQSLDDLFNILKIYEIEVKSSSTLTALMSQLVLLPVFLLTGRNLGANGPTSIGLDMSKMECYNCYMKEHFAKECRSPKDTRRNGAAKPQRRNVPVETSTSNVLVSQCDGVGSYDWSFQTEKEPTNYAYMAFLSSSSSSNNEVVSCLKACTKAYAQLQSHYDKLITDFRKSQFNIISYQTCLESIEARLLVYQQNEFVFEEDIKLLKLEVQLRDNALVSLRQNLEKTKHERDALKLKLEKLQTSSKNLTELLASQTSDKTGKMGMETKMPNFRPCFLQHKCINDLKKGNPQHALKDKGFIDSGCLRHMTGNMSYLFDFKELNGGCVAFGGNPKSGKISRKGKIRTGKLDFDDVCFVKELKFNLFSVSQMCDKKNSVFFTDTECLVLSPEFKLLDENQVLLRVPRENNMYNVNLKNIVPFGDLTCLFAKATIDESNLWHRRLGHINFKTMNKLVKGNLVRGLPTKVFKNDNTYVACKKDKQHRASCKTKLVNFVHLGVFLAAKGETSPILKTFITGLENQLSLKVKIIRSDNGTEFKNHVLNQFCGMKGIKMEFRVPRTPQQNGIAERKNRTLIEAARTMLRDSLLPIPFWTEAVNTACYVQNRVLVTKPQNKTPYELLHGRTPSIGFMRPFGCLLTILNTLDSLGKFDGKVDESFLVGYSVNSKAFRVFNSRTRIVQETLHVNFLENKPNVAGSGPTWLFDIDTFTKTLNYQPVTADAAFDEKEPEFEGRNLESKVNVSPSSSAQSKKHDDKTKREAKGKSHVESLTGYRNLSAEFKDFSDNSINKVNAAGTLVPAVGQFSPNITNTFSAAGPSNAAARPTHGKSSCIDISQLSDDPNMPELEDITYSNDEDDEEPKRVHQALKDPSWIEAMQEELLQFKMQKVWVLVDLPHGKKAIVKAAYRGTSRERPTQSSYFTPGTKKNLLREERSTLRKGASGESIKSLLIRNELRALRHSAYASFMGFLVYQMDVKSAFLYGTIKEEVYVCQPPGFEDPDHPDQIYVDDIIFGSINKDLCKAFEKLMKDKFQMSSMGELTFFLGLQVKQKKDRIFISKDKYVADILRKFGLTDRKLASTPIDTEKPLLKNPDGEDVDMHTYRSMIGSLMYLTSSRLDIMFATTVAVKKVNDVMRLQALVDRKKVVVTEATIRDALRLDDAEGVECLPNEEIFDELARMGYEKPSTKLMFYKVNEGDEEVNVDNVSTAGVAAEGDVSVANNEVPTADEESSIPSPIPHTSPPQPSQDISSTSQLKQRVKKLERRNKVKVLKLRRLVGTAQQIKTSNDTMVDNVSNQRRMIADMDADADVVLEEAKDVDDDIVKDVQDDIDESAHDQGKQAESQAEIYKIDLEHAQKVLSMHEDESEAAKVQEIVDVVTTAKIITEVVTASSDTITAASINITTADAQVPAAITIAAPSRLTATPRRRKGVVIRTPKESTTLSIIIPAETKSKDKGKGILTKEQIDEEDSRALKRINETPAEKAAKRQKLDEEIITFTTTQLILLVARKYPLTKFTLNQMLNNVRLEFEEESEVSLELLRFQGEYAKCLMLLVKDLVLPSQDDAVD</sequence>
<dbReference type="SUPFAM" id="SSF53098">
    <property type="entry name" value="Ribonuclease H-like"/>
    <property type="match status" value="1"/>
</dbReference>
<dbReference type="PANTHER" id="PTHR42648">
    <property type="entry name" value="TRANSPOSASE, PUTATIVE-RELATED"/>
    <property type="match status" value="1"/>
</dbReference>
<feature type="domain" description="Integrase catalytic" evidence="6">
    <location>
        <begin position="625"/>
        <end position="789"/>
    </location>
</feature>
<keyword evidence="2" id="KW-0479">Metal-binding</keyword>
<evidence type="ECO:0000256" key="5">
    <source>
        <dbReference type="SAM" id="MobiDB-lite"/>
    </source>
</evidence>
<dbReference type="InterPro" id="IPR036875">
    <property type="entry name" value="Znf_CCHC_sf"/>
</dbReference>
<dbReference type="Gene3D" id="3.30.420.10">
    <property type="entry name" value="Ribonuclease H-like superfamily/Ribonuclease H"/>
    <property type="match status" value="1"/>
</dbReference>
<evidence type="ECO:0000256" key="3">
    <source>
        <dbReference type="ARBA" id="ARBA00022801"/>
    </source>
</evidence>
<feature type="region of interest" description="Disordered" evidence="5">
    <location>
        <begin position="244"/>
        <end position="263"/>
    </location>
</feature>
<feature type="compositionally biased region" description="Basic and acidic residues" evidence="5">
    <location>
        <begin position="914"/>
        <end position="930"/>
    </location>
</feature>
<evidence type="ECO:0000313" key="7">
    <source>
        <dbReference type="EMBL" id="GEU41636.1"/>
    </source>
</evidence>
<dbReference type="GO" id="GO:0008270">
    <property type="term" value="F:zinc ion binding"/>
    <property type="evidence" value="ECO:0007669"/>
    <property type="project" value="InterPro"/>
</dbReference>